<keyword evidence="6" id="KW-1185">Reference proteome</keyword>
<reference evidence="5" key="1">
    <citation type="submission" date="2023-07" db="EMBL/GenBank/DDBJ databases">
        <title>Genomic Encyclopedia of Type Strains, Phase IV (KMG-IV): sequencing the most valuable type-strain genomes for metagenomic binning, comparative biology and taxonomic classification.</title>
        <authorList>
            <person name="Goeker M."/>
        </authorList>
    </citation>
    <scope>NUCLEOTIDE SEQUENCE [LARGE SCALE GENOMIC DNA]</scope>
    <source>
        <strain evidence="5">DSM 21204</strain>
    </source>
</reference>
<evidence type="ECO:0000313" key="6">
    <source>
        <dbReference type="Proteomes" id="UP001240643"/>
    </source>
</evidence>
<dbReference type="Gene3D" id="3.20.20.100">
    <property type="entry name" value="NADP-dependent oxidoreductase domain"/>
    <property type="match status" value="1"/>
</dbReference>
<dbReference type="InterPro" id="IPR036812">
    <property type="entry name" value="NAD(P)_OxRdtase_dom_sf"/>
</dbReference>
<comment type="similarity">
    <text evidence="1">Belongs to the aldo/keto reductase family.</text>
</comment>
<sequence length="295" mass="34161">MDNLKKLGLCTKHSRDADVLSELIKNAQNAGFDFIDCAWRYGNEAAIGIAIKKIETKYKRFSLKMELQSKIWPSQYKGGINKSLKTSLQKLGNIQEIDSYLLHRPHCDTKMTISAWKQLVDCKRIRNVKVIGVSNFDKDLILKLYEITNYLPEFNRIELSVNNMRWDRINFCKSKNIAIQAYAPLGDIESNLTDKRIIKIAEKYDATVPQILLAYLMYFDISPIICAHNKKEIDEYAKAKEIDLNAKDIEELNKINTYHNTCPETEEIDFDEIDREQNNVFNKIKAGAQKRNTNL</sequence>
<comment type="caution">
    <text evidence="5">The sequence shown here is derived from an EMBL/GenBank/DDBJ whole genome shotgun (WGS) entry which is preliminary data.</text>
</comment>
<accession>A0ABU0LZX3</accession>
<feature type="domain" description="NADP-dependent oxidoreductase" evidence="4">
    <location>
        <begin position="20"/>
        <end position="256"/>
    </location>
</feature>
<evidence type="ECO:0000256" key="3">
    <source>
        <dbReference type="ARBA" id="ARBA00023002"/>
    </source>
</evidence>
<evidence type="ECO:0000259" key="4">
    <source>
        <dbReference type="Pfam" id="PF00248"/>
    </source>
</evidence>
<dbReference type="SUPFAM" id="SSF51430">
    <property type="entry name" value="NAD(P)-linked oxidoreductase"/>
    <property type="match status" value="1"/>
</dbReference>
<dbReference type="InterPro" id="IPR018170">
    <property type="entry name" value="Aldo/ket_reductase_CS"/>
</dbReference>
<keyword evidence="2" id="KW-0521">NADP</keyword>
<dbReference type="InterPro" id="IPR023210">
    <property type="entry name" value="NADP_OxRdtase_dom"/>
</dbReference>
<dbReference type="Proteomes" id="UP001240643">
    <property type="component" value="Unassembled WGS sequence"/>
</dbReference>
<dbReference type="InterPro" id="IPR020471">
    <property type="entry name" value="AKR"/>
</dbReference>
<evidence type="ECO:0000256" key="2">
    <source>
        <dbReference type="ARBA" id="ARBA00022857"/>
    </source>
</evidence>
<dbReference type="PRINTS" id="PR00069">
    <property type="entry name" value="ALDKETRDTASE"/>
</dbReference>
<evidence type="ECO:0000313" key="5">
    <source>
        <dbReference type="EMBL" id="MDQ0514233.1"/>
    </source>
</evidence>
<proteinExistence type="inferred from homology"/>
<organism evidence="5 6">
    <name type="scientific">Mycoplasmoides fastidiosum</name>
    <dbReference type="NCBI Taxonomy" id="92758"/>
    <lineage>
        <taxon>Bacteria</taxon>
        <taxon>Bacillati</taxon>
        <taxon>Mycoplasmatota</taxon>
        <taxon>Mycoplasmoidales</taxon>
        <taxon>Mycoplasmoidaceae</taxon>
        <taxon>Mycoplasmoides</taxon>
    </lineage>
</organism>
<gene>
    <name evidence="5" type="ORF">J2Z62_000671</name>
</gene>
<dbReference type="EMBL" id="JAUSWO010000001">
    <property type="protein sequence ID" value="MDQ0514233.1"/>
    <property type="molecule type" value="Genomic_DNA"/>
</dbReference>
<protein>
    <submittedName>
        <fullName evidence="5">Diketogulonate reductase-like aldo/keto reductase</fullName>
    </submittedName>
</protein>
<dbReference type="PANTHER" id="PTHR43827:SF3">
    <property type="entry name" value="NADP-DEPENDENT OXIDOREDUCTASE DOMAIN-CONTAINING PROTEIN"/>
    <property type="match status" value="1"/>
</dbReference>
<keyword evidence="3" id="KW-0560">Oxidoreductase</keyword>
<evidence type="ECO:0000256" key="1">
    <source>
        <dbReference type="ARBA" id="ARBA00007905"/>
    </source>
</evidence>
<name>A0ABU0LZX3_9BACT</name>
<dbReference type="PROSITE" id="PS00062">
    <property type="entry name" value="ALDOKETO_REDUCTASE_2"/>
    <property type="match status" value="1"/>
</dbReference>
<dbReference type="CDD" id="cd19071">
    <property type="entry name" value="AKR_AKR1-5-like"/>
    <property type="match status" value="1"/>
</dbReference>
<dbReference type="Pfam" id="PF00248">
    <property type="entry name" value="Aldo_ket_red"/>
    <property type="match status" value="1"/>
</dbReference>
<dbReference type="PANTHER" id="PTHR43827">
    <property type="entry name" value="2,5-DIKETO-D-GLUCONIC ACID REDUCTASE"/>
    <property type="match status" value="1"/>
</dbReference>